<name>A0A0P1AUQ6_PLAHL</name>
<evidence type="ECO:0000313" key="3">
    <source>
        <dbReference type="Proteomes" id="UP000054928"/>
    </source>
</evidence>
<sequence>MEDFVLDELLDFLQASDELTLPAALMLDNEKSEFESIDMAPIPNSPALAYIAPAPSRVSQTEVRTQRSKDAIRRSEYRKRQKAEKEALRQEINDLSAKLDKLQNSSGEEISSPTTDAALSTCLWRAIACRQNEHRRAAEDEQSYLRAAITSRAKLIEDLRGFLQKRAYEGTIANGDFGDAPPLQKRMRLEATDSALFETFLQELNTVYLQTDYAVSMCELAAGSDMPLITKHKDGAIESYQHAERQLMPFKFEPASRFIWQMAQLKHRQEDREIYEGVEDPENTMAIKFRITSRQMGEAVSLLQRVVIRRYQEKNRVVAVWRVFTEGEGLFRGMHSDETGWGVLRPSTTEAGICTGTIFDIYYRQVPMHFSHSLTCTPVVNEFTKLVINIGEEENQIVQQGLENMLLDDELEQEAKKNS</sequence>
<protein>
    <recommendedName>
        <fullName evidence="4">M96 mating-specific protein family</fullName>
    </recommendedName>
</protein>
<keyword evidence="3" id="KW-1185">Reference proteome</keyword>
<dbReference type="AlphaFoldDB" id="A0A0P1AUQ6"/>
<organism evidence="2 3">
    <name type="scientific">Plasmopara halstedii</name>
    <name type="common">Downy mildew of sunflower</name>
    <dbReference type="NCBI Taxonomy" id="4781"/>
    <lineage>
        <taxon>Eukaryota</taxon>
        <taxon>Sar</taxon>
        <taxon>Stramenopiles</taxon>
        <taxon>Oomycota</taxon>
        <taxon>Peronosporomycetes</taxon>
        <taxon>Peronosporales</taxon>
        <taxon>Peronosporaceae</taxon>
        <taxon>Plasmopara</taxon>
    </lineage>
</organism>
<dbReference type="RefSeq" id="XP_024581154.1">
    <property type="nucleotide sequence ID" value="XM_024730926.1"/>
</dbReference>
<accession>A0A0P1AUQ6</accession>
<dbReference type="OrthoDB" id="156249at2759"/>
<dbReference type="EMBL" id="CCYD01001336">
    <property type="protein sequence ID" value="CEG44785.1"/>
    <property type="molecule type" value="Genomic_DNA"/>
</dbReference>
<feature type="region of interest" description="Disordered" evidence="1">
    <location>
        <begin position="66"/>
        <end position="85"/>
    </location>
</feature>
<dbReference type="Proteomes" id="UP000054928">
    <property type="component" value="Unassembled WGS sequence"/>
</dbReference>
<feature type="compositionally biased region" description="Basic and acidic residues" evidence="1">
    <location>
        <begin position="66"/>
        <end position="75"/>
    </location>
</feature>
<evidence type="ECO:0000256" key="1">
    <source>
        <dbReference type="SAM" id="MobiDB-lite"/>
    </source>
</evidence>
<reference evidence="3" key="1">
    <citation type="submission" date="2014-09" db="EMBL/GenBank/DDBJ databases">
        <authorList>
            <person name="Sharma Rahul"/>
            <person name="Thines Marco"/>
        </authorList>
    </citation>
    <scope>NUCLEOTIDE SEQUENCE [LARGE SCALE GENOMIC DNA]</scope>
</reference>
<dbReference type="OMA" id="TKHKDGA"/>
<evidence type="ECO:0000313" key="2">
    <source>
        <dbReference type="EMBL" id="CEG44785.1"/>
    </source>
</evidence>
<evidence type="ECO:0008006" key="4">
    <source>
        <dbReference type="Google" id="ProtNLM"/>
    </source>
</evidence>
<dbReference type="GeneID" id="36396177"/>
<proteinExistence type="predicted"/>